<dbReference type="PANTHER" id="PTHR30353">
    <property type="entry name" value="INNER MEMBRANE PROTEIN DEDA-RELATED"/>
    <property type="match status" value="1"/>
</dbReference>
<evidence type="ECO:0000313" key="9">
    <source>
        <dbReference type="EMBL" id="GAB40535.1"/>
    </source>
</evidence>
<evidence type="ECO:0000256" key="5">
    <source>
        <dbReference type="ARBA" id="ARBA00022989"/>
    </source>
</evidence>
<feature type="transmembrane region" description="Helical" evidence="7">
    <location>
        <begin position="229"/>
        <end position="251"/>
    </location>
</feature>
<proteinExistence type="inferred from homology"/>
<keyword evidence="6 7" id="KW-0472">Membrane</keyword>
<comment type="caution">
    <text evidence="9">The sequence shown here is derived from an EMBL/GenBank/DDBJ whole genome shotgun (WGS) entry which is preliminary data.</text>
</comment>
<dbReference type="InterPro" id="IPR032818">
    <property type="entry name" value="DedA-like"/>
</dbReference>
<gene>
    <name evidence="9" type="ORF">GOSPT_103_01120</name>
</gene>
<dbReference type="Proteomes" id="UP000005845">
    <property type="component" value="Unassembled WGS sequence"/>
</dbReference>
<evidence type="ECO:0000256" key="6">
    <source>
        <dbReference type="ARBA" id="ARBA00023136"/>
    </source>
</evidence>
<comment type="subcellular location">
    <subcellularLocation>
        <location evidence="1 7">Cell membrane</location>
        <topology evidence="1 7">Multi-pass membrane protein</topology>
    </subcellularLocation>
</comment>
<feature type="transmembrane region" description="Helical" evidence="7">
    <location>
        <begin position="145"/>
        <end position="166"/>
    </location>
</feature>
<organism evidence="9 10">
    <name type="scientific">Gordonia sputi NBRC 100414</name>
    <dbReference type="NCBI Taxonomy" id="1089453"/>
    <lineage>
        <taxon>Bacteria</taxon>
        <taxon>Bacillati</taxon>
        <taxon>Actinomycetota</taxon>
        <taxon>Actinomycetes</taxon>
        <taxon>Mycobacteriales</taxon>
        <taxon>Gordoniaceae</taxon>
        <taxon>Gordonia</taxon>
    </lineage>
</organism>
<keyword evidence="5 7" id="KW-1133">Transmembrane helix</keyword>
<keyword evidence="4 7" id="KW-0812">Transmembrane</keyword>
<evidence type="ECO:0000256" key="7">
    <source>
        <dbReference type="RuleBase" id="RU367016"/>
    </source>
</evidence>
<accession>H5U477</accession>
<feature type="domain" description="VTT" evidence="8">
    <location>
        <begin position="119"/>
        <end position="249"/>
    </location>
</feature>
<feature type="transmembrane region" description="Helical" evidence="7">
    <location>
        <begin position="96"/>
        <end position="119"/>
    </location>
</feature>
<dbReference type="PANTHER" id="PTHR30353:SF0">
    <property type="entry name" value="TRANSMEMBRANE PROTEIN"/>
    <property type="match status" value="1"/>
</dbReference>
<evidence type="ECO:0000256" key="4">
    <source>
        <dbReference type="ARBA" id="ARBA00022692"/>
    </source>
</evidence>
<dbReference type="AlphaFoldDB" id="H5U477"/>
<reference evidence="9 10" key="1">
    <citation type="submission" date="2012-02" db="EMBL/GenBank/DDBJ databases">
        <title>Whole genome shotgun sequence of Gordonia sputi NBRC 100414.</title>
        <authorList>
            <person name="Yoshida I."/>
            <person name="Hosoyama A."/>
            <person name="Tsuchikane K."/>
            <person name="Katsumata H."/>
            <person name="Yamazaki S."/>
            <person name="Fujita N."/>
        </authorList>
    </citation>
    <scope>NUCLEOTIDE SEQUENCE [LARGE SCALE GENOMIC DNA]</scope>
    <source>
        <strain evidence="9 10">NBRC 100414</strain>
    </source>
</reference>
<evidence type="ECO:0000256" key="1">
    <source>
        <dbReference type="ARBA" id="ARBA00004651"/>
    </source>
</evidence>
<name>H5U477_9ACTN</name>
<evidence type="ECO:0000259" key="8">
    <source>
        <dbReference type="Pfam" id="PF09335"/>
    </source>
</evidence>
<keyword evidence="3 7" id="KW-1003">Cell membrane</keyword>
<dbReference type="eggNOG" id="COG0586">
    <property type="taxonomic scope" value="Bacteria"/>
</dbReference>
<dbReference type="GO" id="GO:0005886">
    <property type="term" value="C:plasma membrane"/>
    <property type="evidence" value="ECO:0007669"/>
    <property type="project" value="UniProtKB-SubCell"/>
</dbReference>
<comment type="similarity">
    <text evidence="2 7">Belongs to the DedA family.</text>
</comment>
<dbReference type="Pfam" id="PF09335">
    <property type="entry name" value="VTT_dom"/>
    <property type="match status" value="1"/>
</dbReference>
<evidence type="ECO:0000313" key="10">
    <source>
        <dbReference type="Proteomes" id="UP000005845"/>
    </source>
</evidence>
<evidence type="ECO:0000256" key="2">
    <source>
        <dbReference type="ARBA" id="ARBA00010792"/>
    </source>
</evidence>
<sequence>MGMSRPPTGWDLTLRALLSPSQYGKCHSSVCKTLSPGAKPPVRRLTTREWGVLSDSATLGAVTASVFDATAPALAATTDLALLPGFLDPVNLLNSFGTWILAGLLLVVFIESGLLFPLLPGDSLLFTAGLIVAAKSADIEPFAPLWVLLVTIPIAAFLGDQVGYLIGNRLGYSLFKPDARILKQSYIVEAHDFFEKHGPITIFLARFVPIVRTYAPLVAGAAKMRYSTFLAYNAIGAVVWGAGVTLLGYFLGQISFIRDNVDVIFLLIVFVSVLPIISEVVKRWRRSRQPVVEEKVDAA</sequence>
<evidence type="ECO:0000256" key="3">
    <source>
        <dbReference type="ARBA" id="ARBA00022475"/>
    </source>
</evidence>
<keyword evidence="10" id="KW-1185">Reference proteome</keyword>
<dbReference type="EMBL" id="BAFC01000101">
    <property type="protein sequence ID" value="GAB40535.1"/>
    <property type="molecule type" value="Genomic_DNA"/>
</dbReference>
<dbReference type="InterPro" id="IPR032816">
    <property type="entry name" value="VTT_dom"/>
</dbReference>
<feature type="transmembrane region" description="Helical" evidence="7">
    <location>
        <begin position="263"/>
        <end position="281"/>
    </location>
</feature>
<protein>
    <recommendedName>
        <fullName evidence="8">VTT domain-containing protein</fullName>
    </recommendedName>
</protein>